<dbReference type="PRINTS" id="PR00722">
    <property type="entry name" value="CHYMOTRYPSIN"/>
</dbReference>
<dbReference type="InterPro" id="IPR009003">
    <property type="entry name" value="Peptidase_S1_PA"/>
</dbReference>
<evidence type="ECO:0000256" key="4">
    <source>
        <dbReference type="ARBA" id="ARBA00022801"/>
    </source>
</evidence>
<evidence type="ECO:0000256" key="1">
    <source>
        <dbReference type="ARBA" id="ARBA00007664"/>
    </source>
</evidence>
<dbReference type="InterPro" id="IPR001314">
    <property type="entry name" value="Peptidase_S1A"/>
</dbReference>
<keyword evidence="10" id="KW-1185">Reference proteome</keyword>
<dbReference type="SUPFAM" id="SSF50494">
    <property type="entry name" value="Trypsin-like serine proteases"/>
    <property type="match status" value="1"/>
</dbReference>
<keyword evidence="4" id="KW-0378">Hydrolase</keyword>
<dbReference type="PROSITE" id="PS50240">
    <property type="entry name" value="TRYPSIN_DOM"/>
    <property type="match status" value="1"/>
</dbReference>
<dbReference type="GO" id="GO:0004252">
    <property type="term" value="F:serine-type endopeptidase activity"/>
    <property type="evidence" value="ECO:0007669"/>
    <property type="project" value="InterPro"/>
</dbReference>
<keyword evidence="7" id="KW-1015">Disulfide bond</keyword>
<reference evidence="11" key="1">
    <citation type="submission" date="2025-08" db="UniProtKB">
        <authorList>
            <consortium name="RefSeq"/>
        </authorList>
    </citation>
    <scope>IDENTIFICATION</scope>
    <source>
        <tissue evidence="11">Entire body</tissue>
    </source>
</reference>
<dbReference type="InterPro" id="IPR043504">
    <property type="entry name" value="Peptidase_S1_PA_chymotrypsin"/>
</dbReference>
<keyword evidence="6" id="KW-0865">Zymogen</keyword>
<evidence type="ECO:0000256" key="5">
    <source>
        <dbReference type="ARBA" id="ARBA00022825"/>
    </source>
</evidence>
<gene>
    <name evidence="11" type="primary">LOC108733934</name>
</gene>
<dbReference type="AlphaFoldDB" id="A0A1W4WKZ7"/>
<evidence type="ECO:0000256" key="8">
    <source>
        <dbReference type="SAM" id="SignalP"/>
    </source>
</evidence>
<dbReference type="PANTHER" id="PTHR24276">
    <property type="entry name" value="POLYSERASE-RELATED"/>
    <property type="match status" value="1"/>
</dbReference>
<dbReference type="GeneID" id="108733934"/>
<dbReference type="InterPro" id="IPR001254">
    <property type="entry name" value="Trypsin_dom"/>
</dbReference>
<dbReference type="KEGG" id="apln:108733934"/>
<sequence>MKIFLFTTLVSLFVGLWAFPGQIDIAEDEPRIVGGEMVKIEQYPYIAQLYLNDEYWCGASIISPRWVLTVGHCTYMIDVNNLTLRVGATEFNETAYNRIIISNTYLHPSYDDATMDYDISILRLQKDLVFGNKVGSIALPRPNVVLPAGTVATIAGWGNLLYEGGAPIDLHSVNVPIISNADCARSYANSAVFITDRFLCAGEKQGGKDACDGDHGGPLVVNKTLYGLISTGIRCADPNYPGVYTSVSSVRSFITSVTKL</sequence>
<dbReference type="PANTHER" id="PTHR24276:SF91">
    <property type="entry name" value="AT26814P-RELATED"/>
    <property type="match status" value="1"/>
</dbReference>
<feature type="chain" id="PRO_5010698938" evidence="8">
    <location>
        <begin position="19"/>
        <end position="260"/>
    </location>
</feature>
<dbReference type="Pfam" id="PF00089">
    <property type="entry name" value="Trypsin"/>
    <property type="match status" value="1"/>
</dbReference>
<evidence type="ECO:0000256" key="6">
    <source>
        <dbReference type="ARBA" id="ARBA00023145"/>
    </source>
</evidence>
<dbReference type="STRING" id="224129.A0A1W4WKZ7"/>
<dbReference type="OrthoDB" id="10059102at2759"/>
<evidence type="ECO:0000313" key="11">
    <source>
        <dbReference type="RefSeq" id="XP_018320798.1"/>
    </source>
</evidence>
<keyword evidence="3 8" id="KW-0732">Signal</keyword>
<comment type="similarity">
    <text evidence="1">Belongs to the peptidase S1 family.</text>
</comment>
<feature type="domain" description="Peptidase S1" evidence="9">
    <location>
        <begin position="32"/>
        <end position="259"/>
    </location>
</feature>
<dbReference type="SMART" id="SM00020">
    <property type="entry name" value="Tryp_SPc"/>
    <property type="match status" value="1"/>
</dbReference>
<dbReference type="GO" id="GO:0006508">
    <property type="term" value="P:proteolysis"/>
    <property type="evidence" value="ECO:0007669"/>
    <property type="project" value="UniProtKB-KW"/>
</dbReference>
<evidence type="ECO:0000256" key="2">
    <source>
        <dbReference type="ARBA" id="ARBA00022670"/>
    </source>
</evidence>
<proteinExistence type="inferred from homology"/>
<dbReference type="CDD" id="cd00190">
    <property type="entry name" value="Tryp_SPc"/>
    <property type="match status" value="1"/>
</dbReference>
<organism evidence="10 11">
    <name type="scientific">Agrilus planipennis</name>
    <name type="common">Emerald ash borer</name>
    <name type="synonym">Agrilus marcopoli</name>
    <dbReference type="NCBI Taxonomy" id="224129"/>
    <lineage>
        <taxon>Eukaryota</taxon>
        <taxon>Metazoa</taxon>
        <taxon>Ecdysozoa</taxon>
        <taxon>Arthropoda</taxon>
        <taxon>Hexapoda</taxon>
        <taxon>Insecta</taxon>
        <taxon>Pterygota</taxon>
        <taxon>Neoptera</taxon>
        <taxon>Endopterygota</taxon>
        <taxon>Coleoptera</taxon>
        <taxon>Polyphaga</taxon>
        <taxon>Elateriformia</taxon>
        <taxon>Buprestoidea</taxon>
        <taxon>Buprestidae</taxon>
        <taxon>Agrilinae</taxon>
        <taxon>Agrilus</taxon>
    </lineage>
</organism>
<evidence type="ECO:0000256" key="7">
    <source>
        <dbReference type="ARBA" id="ARBA00023157"/>
    </source>
</evidence>
<dbReference type="InParanoid" id="A0A1W4WKZ7"/>
<keyword evidence="2" id="KW-0645">Protease</keyword>
<dbReference type="Proteomes" id="UP000192223">
    <property type="component" value="Unplaced"/>
</dbReference>
<accession>A0A1W4WKZ7</accession>
<keyword evidence="5" id="KW-0720">Serine protease</keyword>
<dbReference type="RefSeq" id="XP_018320798.1">
    <property type="nucleotide sequence ID" value="XM_018465296.1"/>
</dbReference>
<name>A0A1W4WKZ7_AGRPL</name>
<dbReference type="FunFam" id="2.40.10.10:FF:000077">
    <property type="entry name" value="Predicted protein"/>
    <property type="match status" value="1"/>
</dbReference>
<evidence type="ECO:0000313" key="10">
    <source>
        <dbReference type="Proteomes" id="UP000192223"/>
    </source>
</evidence>
<protein>
    <submittedName>
        <fullName evidence="11">Trypsin-2-like</fullName>
    </submittedName>
</protein>
<evidence type="ECO:0000259" key="9">
    <source>
        <dbReference type="PROSITE" id="PS50240"/>
    </source>
</evidence>
<dbReference type="InterPro" id="IPR050430">
    <property type="entry name" value="Peptidase_S1"/>
</dbReference>
<evidence type="ECO:0000256" key="3">
    <source>
        <dbReference type="ARBA" id="ARBA00022729"/>
    </source>
</evidence>
<feature type="signal peptide" evidence="8">
    <location>
        <begin position="1"/>
        <end position="18"/>
    </location>
</feature>
<dbReference type="Gene3D" id="2.40.10.10">
    <property type="entry name" value="Trypsin-like serine proteases"/>
    <property type="match status" value="1"/>
</dbReference>